<feature type="transmembrane region" description="Helical" evidence="6">
    <location>
        <begin position="34"/>
        <end position="53"/>
    </location>
</feature>
<dbReference type="GO" id="GO:0004930">
    <property type="term" value="F:G protein-coupled receptor activity"/>
    <property type="evidence" value="ECO:0007669"/>
    <property type="project" value="TreeGrafter"/>
</dbReference>
<feature type="transmembrane region" description="Helical" evidence="6">
    <location>
        <begin position="73"/>
        <end position="93"/>
    </location>
</feature>
<evidence type="ECO:0000256" key="1">
    <source>
        <dbReference type="ARBA" id="ARBA00004141"/>
    </source>
</evidence>
<organism evidence="7 8">
    <name type="scientific">Escallonia herrerae</name>
    <dbReference type="NCBI Taxonomy" id="1293975"/>
    <lineage>
        <taxon>Eukaryota</taxon>
        <taxon>Viridiplantae</taxon>
        <taxon>Streptophyta</taxon>
        <taxon>Embryophyta</taxon>
        <taxon>Tracheophyta</taxon>
        <taxon>Spermatophyta</taxon>
        <taxon>Magnoliopsida</taxon>
        <taxon>eudicotyledons</taxon>
        <taxon>Gunneridae</taxon>
        <taxon>Pentapetalae</taxon>
        <taxon>asterids</taxon>
        <taxon>campanulids</taxon>
        <taxon>Escalloniales</taxon>
        <taxon>Escalloniaceae</taxon>
        <taxon>Escallonia</taxon>
    </lineage>
</organism>
<proteinExistence type="inferred from homology"/>
<comment type="subcellular location">
    <subcellularLocation>
        <location evidence="1">Membrane</location>
        <topology evidence="1">Multi-pass membrane protein</topology>
    </subcellularLocation>
</comment>
<keyword evidence="3 6" id="KW-0812">Transmembrane</keyword>
<dbReference type="Pfam" id="PF10160">
    <property type="entry name" value="Tmemb_40"/>
    <property type="match status" value="1"/>
</dbReference>
<dbReference type="GO" id="GO:0005886">
    <property type="term" value="C:plasma membrane"/>
    <property type="evidence" value="ECO:0007669"/>
    <property type="project" value="TreeGrafter"/>
</dbReference>
<evidence type="ECO:0000256" key="5">
    <source>
        <dbReference type="ARBA" id="ARBA00023136"/>
    </source>
</evidence>
<sequence length="295" mass="32890">MSAIQDVAATASSLPPAPNLSGKTDGGGGDCHGFLHNAALLLCSATFVLYLAFHAKKNVRKLRHGRSLIMIAYYLLLWFTALLNLAWCSLQAWQCTPGKEIAWNLVSLFTASGMLYLEISLIAFLLQENYASGLESLPRTFILSGLIIGVDMFLKAIFIFGFEVPLFVDSGTTHRVKWGLWTFYELLLTGVYGFILFVHHSKWRDMLPTRPAFYNYVIVMLVISAVASFAGALAGSGAGFGIWLYNLVVVCSHTVYLPFVYVTFLADFFQEEDLLLDNAYYSEMRDAGFFDADWD</sequence>
<name>A0AA88VW40_9ASTE</name>
<evidence type="ECO:0000313" key="7">
    <source>
        <dbReference type="EMBL" id="KAK3015093.1"/>
    </source>
</evidence>
<comment type="caution">
    <text evidence="7">The sequence shown here is derived from an EMBL/GenBank/DDBJ whole genome shotgun (WGS) entry which is preliminary data.</text>
</comment>
<feature type="transmembrane region" description="Helical" evidence="6">
    <location>
        <begin position="138"/>
        <end position="161"/>
    </location>
</feature>
<dbReference type="AlphaFoldDB" id="A0AA88VW40"/>
<feature type="transmembrane region" description="Helical" evidence="6">
    <location>
        <begin position="213"/>
        <end position="236"/>
    </location>
</feature>
<accession>A0AA88VW40</accession>
<evidence type="ECO:0000313" key="8">
    <source>
        <dbReference type="Proteomes" id="UP001188597"/>
    </source>
</evidence>
<feature type="transmembrane region" description="Helical" evidence="6">
    <location>
        <begin position="242"/>
        <end position="266"/>
    </location>
</feature>
<protein>
    <recommendedName>
        <fullName evidence="9">Transmembrane protein adipocyte-associated 1</fullName>
    </recommendedName>
</protein>
<feature type="transmembrane region" description="Helical" evidence="6">
    <location>
        <begin position="105"/>
        <end position="126"/>
    </location>
</feature>
<evidence type="ECO:0008006" key="9">
    <source>
        <dbReference type="Google" id="ProtNLM"/>
    </source>
</evidence>
<dbReference type="Proteomes" id="UP001188597">
    <property type="component" value="Unassembled WGS sequence"/>
</dbReference>
<feature type="transmembrane region" description="Helical" evidence="6">
    <location>
        <begin position="181"/>
        <end position="201"/>
    </location>
</feature>
<dbReference type="InterPro" id="IPR018781">
    <property type="entry name" value="TPRA1/CAND2/CAND8"/>
</dbReference>
<evidence type="ECO:0000256" key="4">
    <source>
        <dbReference type="ARBA" id="ARBA00022989"/>
    </source>
</evidence>
<dbReference type="PANTHER" id="PTHR15876">
    <property type="entry name" value="TRANSMEMBRANE PROTEIN ADIPOCYTE-ASSOCIATED 1"/>
    <property type="match status" value="1"/>
</dbReference>
<evidence type="ECO:0000256" key="2">
    <source>
        <dbReference type="ARBA" id="ARBA00010125"/>
    </source>
</evidence>
<evidence type="ECO:0000256" key="3">
    <source>
        <dbReference type="ARBA" id="ARBA00022692"/>
    </source>
</evidence>
<gene>
    <name evidence="7" type="ORF">RJ639_006655</name>
</gene>
<evidence type="ECO:0000256" key="6">
    <source>
        <dbReference type="SAM" id="Phobius"/>
    </source>
</evidence>
<dbReference type="EMBL" id="JAVXUP010001166">
    <property type="protein sequence ID" value="KAK3015093.1"/>
    <property type="molecule type" value="Genomic_DNA"/>
</dbReference>
<dbReference type="PANTHER" id="PTHR15876:SF8">
    <property type="entry name" value="TRANSMEMBRANE PROTEIN ADIPOCYTE-ASSOCIATED 1"/>
    <property type="match status" value="1"/>
</dbReference>
<comment type="similarity">
    <text evidence="2">Belongs to the UPF0359 family.</text>
</comment>
<keyword evidence="8" id="KW-1185">Reference proteome</keyword>
<keyword evidence="5 6" id="KW-0472">Membrane</keyword>
<keyword evidence="4 6" id="KW-1133">Transmembrane helix</keyword>
<reference evidence="7" key="1">
    <citation type="submission" date="2022-12" db="EMBL/GenBank/DDBJ databases">
        <title>Draft genome assemblies for two species of Escallonia (Escalloniales).</title>
        <authorList>
            <person name="Chanderbali A."/>
            <person name="Dervinis C."/>
            <person name="Anghel I."/>
            <person name="Soltis D."/>
            <person name="Soltis P."/>
            <person name="Zapata F."/>
        </authorList>
    </citation>
    <scope>NUCLEOTIDE SEQUENCE</scope>
    <source>
        <strain evidence="7">UCBG64.0493</strain>
        <tissue evidence="7">Leaf</tissue>
    </source>
</reference>